<evidence type="ECO:0000256" key="1">
    <source>
        <dbReference type="SAM" id="Coils"/>
    </source>
</evidence>
<dbReference type="AlphaFoldDB" id="A0A5J4P0D5"/>
<evidence type="ECO:0000313" key="2">
    <source>
        <dbReference type="EMBL" id="KAA3680890.1"/>
    </source>
</evidence>
<keyword evidence="3" id="KW-1185">Reference proteome</keyword>
<keyword evidence="1" id="KW-0175">Coiled coil</keyword>
<evidence type="ECO:0000313" key="3">
    <source>
        <dbReference type="Proteomes" id="UP000324629"/>
    </source>
</evidence>
<dbReference type="Proteomes" id="UP000324629">
    <property type="component" value="Unassembled WGS sequence"/>
</dbReference>
<organism evidence="2 3">
    <name type="scientific">Paragonimus westermani</name>
    <dbReference type="NCBI Taxonomy" id="34504"/>
    <lineage>
        <taxon>Eukaryota</taxon>
        <taxon>Metazoa</taxon>
        <taxon>Spiralia</taxon>
        <taxon>Lophotrochozoa</taxon>
        <taxon>Platyhelminthes</taxon>
        <taxon>Trematoda</taxon>
        <taxon>Digenea</taxon>
        <taxon>Plagiorchiida</taxon>
        <taxon>Troglotremata</taxon>
        <taxon>Troglotrematidae</taxon>
        <taxon>Paragonimus</taxon>
    </lineage>
</organism>
<gene>
    <name evidence="2" type="ORF">DEA37_0000387</name>
</gene>
<name>A0A5J4P0D5_9TREM</name>
<reference evidence="2 3" key="1">
    <citation type="journal article" date="2019" name="Gigascience">
        <title>Whole-genome sequence of the oriental lung fluke Paragonimus westermani.</title>
        <authorList>
            <person name="Oey H."/>
            <person name="Zakrzewski M."/>
            <person name="Narain K."/>
            <person name="Devi K.R."/>
            <person name="Agatsuma T."/>
            <person name="Nawaratna S."/>
            <person name="Gobert G.N."/>
            <person name="Jones M.K."/>
            <person name="Ragan M.A."/>
            <person name="McManus D.P."/>
            <person name="Krause L."/>
        </authorList>
    </citation>
    <scope>NUCLEOTIDE SEQUENCE [LARGE SCALE GENOMIC DNA]</scope>
    <source>
        <strain evidence="2 3">IND2009</strain>
    </source>
</reference>
<accession>A0A5J4P0D5</accession>
<sequence length="235" mass="27603">MLNISDKQGILQLRVEEMSKELRCGMEIRRKNETKILKLRKKILLYKNELDCTLQKLEAEKQRYAVKVAEVKHTKDEHVQTSNAHGNLKMMPVKSLLNFDDVDVQTASHDRFTMDLIEIVFGLHEQLAKCHSERKKQNNKHEHFVAELQKTFGFRLEALQRRHEAEMEEFRDKIEKAAASTTVKLHTQSKQLMTELMKADRDKEEANRTIRKLQHQLDLLTSWLNSPQINNDTVC</sequence>
<feature type="coiled-coil region" evidence="1">
    <location>
        <begin position="156"/>
        <end position="216"/>
    </location>
</feature>
<proteinExistence type="predicted"/>
<protein>
    <submittedName>
        <fullName evidence="2">Uncharacterized protein</fullName>
    </submittedName>
</protein>
<feature type="coiled-coil region" evidence="1">
    <location>
        <begin position="47"/>
        <end position="74"/>
    </location>
</feature>
<comment type="caution">
    <text evidence="2">The sequence shown here is derived from an EMBL/GenBank/DDBJ whole genome shotgun (WGS) entry which is preliminary data.</text>
</comment>
<dbReference type="EMBL" id="QNGE01000329">
    <property type="protein sequence ID" value="KAA3680890.1"/>
    <property type="molecule type" value="Genomic_DNA"/>
</dbReference>